<evidence type="ECO:0000256" key="2">
    <source>
        <dbReference type="SAM" id="Phobius"/>
    </source>
</evidence>
<keyword evidence="5" id="KW-1185">Reference proteome</keyword>
<feature type="compositionally biased region" description="Basic and acidic residues" evidence="1">
    <location>
        <begin position="369"/>
        <end position="378"/>
    </location>
</feature>
<evidence type="ECO:0000256" key="1">
    <source>
        <dbReference type="SAM" id="MobiDB-lite"/>
    </source>
</evidence>
<dbReference type="OrthoDB" id="2565017at2759"/>
<feature type="compositionally biased region" description="Acidic residues" evidence="1">
    <location>
        <begin position="357"/>
        <end position="367"/>
    </location>
</feature>
<dbReference type="HOGENOM" id="CLU_739708_0_0_1"/>
<keyword evidence="2" id="KW-0812">Transmembrane</keyword>
<dbReference type="Proteomes" id="UP000053392">
    <property type="component" value="Unassembled WGS sequence"/>
</dbReference>
<evidence type="ECO:0000313" key="5">
    <source>
        <dbReference type="Proteomes" id="UP000053392"/>
    </source>
</evidence>
<evidence type="ECO:0000256" key="3">
    <source>
        <dbReference type="SAM" id="SignalP"/>
    </source>
</evidence>
<feature type="compositionally biased region" description="Basic and acidic residues" evidence="1">
    <location>
        <begin position="298"/>
        <end position="333"/>
    </location>
</feature>
<protein>
    <submittedName>
        <fullName evidence="4">Uncharacterized protein</fullName>
    </submittedName>
</protein>
<feature type="signal peptide" evidence="3">
    <location>
        <begin position="1"/>
        <end position="17"/>
    </location>
</feature>
<feature type="compositionally biased region" description="Basic and acidic residues" evidence="1">
    <location>
        <begin position="205"/>
        <end position="219"/>
    </location>
</feature>
<gene>
    <name evidence="4" type="ORF">I313_01493</name>
</gene>
<feature type="chain" id="PRO_5002235211" evidence="3">
    <location>
        <begin position="18"/>
        <end position="378"/>
    </location>
</feature>
<keyword evidence="2" id="KW-1133">Transmembrane helix</keyword>
<feature type="region of interest" description="Disordered" evidence="1">
    <location>
        <begin position="205"/>
        <end position="224"/>
    </location>
</feature>
<name>A0A0D0V4E0_9TREE</name>
<proteinExistence type="predicted"/>
<dbReference type="EMBL" id="KN847898">
    <property type="protein sequence ID" value="KIR42271.1"/>
    <property type="molecule type" value="Genomic_DNA"/>
</dbReference>
<organism evidence="4 5">
    <name type="scientific">Cryptococcus deuterogattii Ram5</name>
    <dbReference type="NCBI Taxonomy" id="1296110"/>
    <lineage>
        <taxon>Eukaryota</taxon>
        <taxon>Fungi</taxon>
        <taxon>Dikarya</taxon>
        <taxon>Basidiomycota</taxon>
        <taxon>Agaricomycotina</taxon>
        <taxon>Tremellomycetes</taxon>
        <taxon>Tremellales</taxon>
        <taxon>Cryptococcaceae</taxon>
        <taxon>Cryptococcus</taxon>
        <taxon>Cryptococcus gattii species complex</taxon>
    </lineage>
</organism>
<reference evidence="4 5" key="1">
    <citation type="submission" date="2015-01" db="EMBL/GenBank/DDBJ databases">
        <title>The Genome Sequence of Cryptococcus gattii Ram5.</title>
        <authorList>
            <consortium name="The Broad Institute Genomics Platform"/>
            <person name="Cuomo C."/>
            <person name="Litvintseva A."/>
            <person name="Chen Y."/>
            <person name="Heitman J."/>
            <person name="Sun S."/>
            <person name="Springer D."/>
            <person name="Dromer F."/>
            <person name="Young S."/>
            <person name="Zeng Q."/>
            <person name="Gargeya S."/>
            <person name="Abouelleil A."/>
            <person name="Alvarado L."/>
            <person name="Chapman S.B."/>
            <person name="Gainer-Dewar J."/>
            <person name="Goldberg J."/>
            <person name="Griggs A."/>
            <person name="Gujja S."/>
            <person name="Hansen M."/>
            <person name="Howarth C."/>
            <person name="Imamovic A."/>
            <person name="Larimer J."/>
            <person name="Murphy C."/>
            <person name="Naylor J."/>
            <person name="Pearson M."/>
            <person name="Priest M."/>
            <person name="Roberts A."/>
            <person name="Saif S."/>
            <person name="Shea T."/>
            <person name="Sykes S."/>
            <person name="Wortman J."/>
            <person name="Nusbaum C."/>
            <person name="Birren B."/>
        </authorList>
    </citation>
    <scope>NUCLEOTIDE SEQUENCE [LARGE SCALE GENOMIC DNA]</scope>
    <source>
        <strain evidence="4 5">Ram5</strain>
    </source>
</reference>
<feature type="region of interest" description="Disordered" evidence="1">
    <location>
        <begin position="298"/>
        <end position="378"/>
    </location>
</feature>
<accession>A0A0D0V4E0</accession>
<keyword evidence="3" id="KW-0732">Signal</keyword>
<feature type="compositionally biased region" description="Basic and acidic residues" evidence="1">
    <location>
        <begin position="340"/>
        <end position="356"/>
    </location>
</feature>
<evidence type="ECO:0000313" key="4">
    <source>
        <dbReference type="EMBL" id="KIR42271.1"/>
    </source>
</evidence>
<keyword evidence="2" id="KW-0472">Membrane</keyword>
<feature type="transmembrane region" description="Helical" evidence="2">
    <location>
        <begin position="245"/>
        <end position="268"/>
    </location>
</feature>
<dbReference type="AlphaFoldDB" id="A0A0D0V4E0"/>
<sequence length="378" mass="42802">MKISIALIAALAASANASPIRLIVASEPDAKSFDVGINSPETEFPRLSAEKSPLDQLHSGTVVEKKPCHGALSTFWSYMGWNGMSSSTTSTLGRHKGKERFMKDKPGHKHRHKHHAKLIDEQQRHGLLDSLRSYFPGYTPYLLGGAAASSSTPSEHHIPSEHYIPYMTSEELNTVFYIDRTPEIKWWRPATGLRGKWEVKEGMGEWRAAKKGERPPSREHKGHKREKFFHRLRRSLDNLTFLESLAIALVIGIGLGSIAHLIMMLFILSCRRLGLAIFSGARFGFGFRFPQCSREQMRTGEEAERKGENKETQKAITESDDRQMIEKKEEEQSRGQAEIKLSERDEVVSEGTRFEDECLPEYEEGEDAPFFKEKDLGV</sequence>